<dbReference type="AlphaFoldDB" id="A0A367ERN8"/>
<comment type="caution">
    <text evidence="1">The sequence shown here is derived from an EMBL/GenBank/DDBJ whole genome shotgun (WGS) entry which is preliminary data.</text>
</comment>
<evidence type="ECO:0000313" key="1">
    <source>
        <dbReference type="EMBL" id="RCG20077.1"/>
    </source>
</evidence>
<protein>
    <submittedName>
        <fullName evidence="1">Plasmid replication, integration and excision activator</fullName>
    </submittedName>
</protein>
<dbReference type="Proteomes" id="UP000253094">
    <property type="component" value="Unassembled WGS sequence"/>
</dbReference>
<name>A0A367ERN8_9ACTN</name>
<sequence>MALQGPIPVAYEVVFPFGCYVVGEVSPVLDFEASTKDRPVPARDKATGELMWAVPVMDGDTSLKAKAKAVSVKILSAVEPQIPAPPAEMAGLPFIPVVFEGLTVTPYVDQSNNRLAYSYKARGMRAAGATRPAKAG</sequence>
<proteinExistence type="predicted"/>
<organism evidence="1 2">
    <name type="scientific">Sphaerisporangium album</name>
    <dbReference type="NCBI Taxonomy" id="509200"/>
    <lineage>
        <taxon>Bacteria</taxon>
        <taxon>Bacillati</taxon>
        <taxon>Actinomycetota</taxon>
        <taxon>Actinomycetes</taxon>
        <taxon>Streptosporangiales</taxon>
        <taxon>Streptosporangiaceae</taxon>
        <taxon>Sphaerisporangium</taxon>
    </lineage>
</organism>
<keyword evidence="2" id="KW-1185">Reference proteome</keyword>
<evidence type="ECO:0000313" key="2">
    <source>
        <dbReference type="Proteomes" id="UP000253094"/>
    </source>
</evidence>
<accession>A0A367ERN8</accession>
<dbReference type="EMBL" id="QOIL01000033">
    <property type="protein sequence ID" value="RCG20077.1"/>
    <property type="molecule type" value="Genomic_DNA"/>
</dbReference>
<gene>
    <name evidence="1" type="ORF">DQ384_37595</name>
</gene>
<dbReference type="OrthoDB" id="4299905at2"/>
<reference evidence="1 2" key="1">
    <citation type="submission" date="2018-06" db="EMBL/GenBank/DDBJ databases">
        <title>Sphaerisporangium craniellae sp. nov., isolated from a marine sponge in the South China Sea.</title>
        <authorList>
            <person name="Li L."/>
        </authorList>
    </citation>
    <scope>NUCLEOTIDE SEQUENCE [LARGE SCALE GENOMIC DNA]</scope>
    <source>
        <strain evidence="1 2">CCTCC AA 208026</strain>
    </source>
</reference>